<dbReference type="PANTHER" id="PTHR11040">
    <property type="entry name" value="ZINC/IRON TRANSPORTER"/>
    <property type="match status" value="1"/>
</dbReference>
<keyword evidence="7" id="KW-1185">Reference proteome</keyword>
<comment type="caution">
    <text evidence="6">The sequence shown here is derived from an EMBL/GenBank/DDBJ whole genome shotgun (WGS) entry which is preliminary data.</text>
</comment>
<feature type="non-terminal residue" evidence="6">
    <location>
        <position position="1"/>
    </location>
</feature>
<evidence type="ECO:0000256" key="4">
    <source>
        <dbReference type="ARBA" id="ARBA00023136"/>
    </source>
</evidence>
<dbReference type="PANTHER" id="PTHR11040:SF219">
    <property type="entry name" value="ZRT (ZRT), IRT- (IRT-) LIKE PROTEIN TRANSPORTER"/>
    <property type="match status" value="1"/>
</dbReference>
<evidence type="ECO:0000256" key="3">
    <source>
        <dbReference type="ARBA" id="ARBA00022989"/>
    </source>
</evidence>
<dbReference type="InterPro" id="IPR003689">
    <property type="entry name" value="ZIP"/>
</dbReference>
<evidence type="ECO:0000256" key="2">
    <source>
        <dbReference type="ARBA" id="ARBA00022692"/>
    </source>
</evidence>
<feature type="transmembrane region" description="Helical" evidence="5">
    <location>
        <begin position="322"/>
        <end position="343"/>
    </location>
</feature>
<evidence type="ECO:0000256" key="5">
    <source>
        <dbReference type="SAM" id="Phobius"/>
    </source>
</evidence>
<dbReference type="GO" id="GO:0005886">
    <property type="term" value="C:plasma membrane"/>
    <property type="evidence" value="ECO:0007669"/>
    <property type="project" value="TreeGrafter"/>
</dbReference>
<feature type="transmembrane region" description="Helical" evidence="5">
    <location>
        <begin position="47"/>
        <end position="72"/>
    </location>
</feature>
<feature type="transmembrane region" description="Helical" evidence="5">
    <location>
        <begin position="6"/>
        <end position="26"/>
    </location>
</feature>
<evidence type="ECO:0008006" key="8">
    <source>
        <dbReference type="Google" id="ProtNLM"/>
    </source>
</evidence>
<evidence type="ECO:0000256" key="1">
    <source>
        <dbReference type="ARBA" id="ARBA00004141"/>
    </source>
</evidence>
<keyword evidence="3 5" id="KW-1133">Transmembrane helix</keyword>
<comment type="subcellular location">
    <subcellularLocation>
        <location evidence="1">Membrane</location>
        <topology evidence="1">Multi-pass membrane protein</topology>
    </subcellularLocation>
</comment>
<reference evidence="6" key="1">
    <citation type="submission" date="2023-06" db="EMBL/GenBank/DDBJ databases">
        <authorList>
            <person name="Delattre M."/>
        </authorList>
    </citation>
    <scope>NUCLEOTIDE SEQUENCE</scope>
    <source>
        <strain evidence="6">AF72</strain>
    </source>
</reference>
<accession>A0AA36D103</accession>
<feature type="transmembrane region" description="Helical" evidence="5">
    <location>
        <begin position="388"/>
        <end position="407"/>
    </location>
</feature>
<dbReference type="EMBL" id="CATQJA010002653">
    <property type="protein sequence ID" value="CAJ0578065.1"/>
    <property type="molecule type" value="Genomic_DNA"/>
</dbReference>
<organism evidence="6 7">
    <name type="scientific">Mesorhabditis spiculigera</name>
    <dbReference type="NCBI Taxonomy" id="96644"/>
    <lineage>
        <taxon>Eukaryota</taxon>
        <taxon>Metazoa</taxon>
        <taxon>Ecdysozoa</taxon>
        <taxon>Nematoda</taxon>
        <taxon>Chromadorea</taxon>
        <taxon>Rhabditida</taxon>
        <taxon>Rhabditina</taxon>
        <taxon>Rhabditomorpha</taxon>
        <taxon>Rhabditoidea</taxon>
        <taxon>Rhabditidae</taxon>
        <taxon>Mesorhabditinae</taxon>
        <taxon>Mesorhabditis</taxon>
    </lineage>
</organism>
<proteinExistence type="predicted"/>
<protein>
    <recommendedName>
        <fullName evidence="8">Zinc transporter ZIP1</fullName>
    </recommendedName>
</protein>
<keyword evidence="4 5" id="KW-0472">Membrane</keyword>
<dbReference type="Pfam" id="PF02535">
    <property type="entry name" value="Zip"/>
    <property type="match status" value="1"/>
</dbReference>
<dbReference type="Proteomes" id="UP001177023">
    <property type="component" value="Unassembled WGS sequence"/>
</dbReference>
<keyword evidence="2 5" id="KW-0812">Transmembrane</keyword>
<gene>
    <name evidence="6" type="ORF">MSPICULIGERA_LOCUS16329</name>
</gene>
<dbReference type="AlphaFoldDB" id="A0AA36D103"/>
<dbReference type="GO" id="GO:0005385">
    <property type="term" value="F:zinc ion transmembrane transporter activity"/>
    <property type="evidence" value="ECO:0007669"/>
    <property type="project" value="TreeGrafter"/>
</dbReference>
<evidence type="ECO:0000313" key="7">
    <source>
        <dbReference type="Proteomes" id="UP001177023"/>
    </source>
</evidence>
<evidence type="ECO:0000313" key="6">
    <source>
        <dbReference type="EMBL" id="CAJ0578065.1"/>
    </source>
</evidence>
<sequence length="435" mass="47272">MDLIVLKLLLLLLMIVGTLAAGLLPIKVLGLLRHSAAHAPTSRHHRNVSLILCLLTCFSGGVFLATCFLHLFPELQETWNAYNTNYNLGINYPIAELLSCIGFFLLFFIEEVIIMAIPSFAHGGHGHSHGNHAAVEKDDGTASGCCMAPGVPETQMNSQEEKLLSGAVQFTENNTIPDADKDSNGGSDTEGHCRTHCPLTVHAVYRRGNSVEKPNCQVITPDLCGAVVLAEPERCETNCDQVQEDPPILMASKPHAHSHGVRSITLVAALSFHSIVEGVALGITGSATEAWTLCLSLMVHKIIVAFSVGLQLARTHAHAKHWVVLSIFILAIMSPLGSLFGMVVQNTFDGALKEALMTLFQGLAVGTFIYVTFFEVLLHERDNEHPNLYKLCFMLLGFALIGAFRLFDDGHQHGHSHAHGPDDIHHAENLTTVIP</sequence>
<name>A0AA36D103_9BILA</name>
<feature type="transmembrane region" description="Helical" evidence="5">
    <location>
        <begin position="92"/>
        <end position="109"/>
    </location>
</feature>
<feature type="transmembrane region" description="Helical" evidence="5">
    <location>
        <begin position="355"/>
        <end position="376"/>
    </location>
</feature>